<dbReference type="GO" id="GO:0016020">
    <property type="term" value="C:membrane"/>
    <property type="evidence" value="ECO:0007669"/>
    <property type="project" value="UniProtKB-SubCell"/>
</dbReference>
<evidence type="ECO:0000259" key="9">
    <source>
        <dbReference type="PROSITE" id="PS50262"/>
    </source>
</evidence>
<feature type="transmembrane region" description="Helical" evidence="8">
    <location>
        <begin position="229"/>
        <end position="255"/>
    </location>
</feature>
<dbReference type="InterPro" id="IPR050125">
    <property type="entry name" value="GPCR_opsins"/>
</dbReference>
<evidence type="ECO:0000313" key="10">
    <source>
        <dbReference type="EMBL" id="BAF95827.1"/>
    </source>
</evidence>
<feature type="transmembrane region" description="Helical" evidence="8">
    <location>
        <begin position="41"/>
        <end position="59"/>
    </location>
</feature>
<dbReference type="PRINTS" id="PR00237">
    <property type="entry name" value="GPCRRHODOPSN"/>
</dbReference>
<keyword evidence="4" id="KW-0297">G-protein coupled receptor</keyword>
<accession>A9CR26</accession>
<keyword evidence="6" id="KW-0675">Receptor</keyword>
<feature type="transmembrane region" description="Helical" evidence="8">
    <location>
        <begin position="79"/>
        <end position="101"/>
    </location>
</feature>
<evidence type="ECO:0000256" key="3">
    <source>
        <dbReference type="ARBA" id="ARBA00022989"/>
    </source>
</evidence>
<evidence type="ECO:0000256" key="1">
    <source>
        <dbReference type="ARBA" id="ARBA00004141"/>
    </source>
</evidence>
<dbReference type="InterPro" id="IPR000276">
    <property type="entry name" value="GPCR_Rhodpsn"/>
</dbReference>
<organism evidence="10">
    <name type="scientific">Cladonema radiatum</name>
    <dbReference type="NCBI Taxonomy" id="264074"/>
    <lineage>
        <taxon>Eukaryota</taxon>
        <taxon>Metazoa</taxon>
        <taxon>Cnidaria</taxon>
        <taxon>Hydrozoa</taxon>
        <taxon>Hydroidolina</taxon>
        <taxon>Anthoathecata</taxon>
        <taxon>Capitata</taxon>
        <taxon>Cladonematidae</taxon>
        <taxon>Cladonema</taxon>
    </lineage>
</organism>
<proteinExistence type="evidence at transcript level"/>
<evidence type="ECO:0000256" key="5">
    <source>
        <dbReference type="ARBA" id="ARBA00023136"/>
    </source>
</evidence>
<dbReference type="EMBL" id="AB332418">
    <property type="protein sequence ID" value="BAF95827.1"/>
    <property type="molecule type" value="mRNA"/>
</dbReference>
<keyword evidence="5 8" id="KW-0472">Membrane</keyword>
<feature type="domain" description="G-protein coupled receptors family 1 profile" evidence="9">
    <location>
        <begin position="20"/>
        <end position="282"/>
    </location>
</feature>
<protein>
    <submittedName>
        <fullName evidence="10">Opsin</fullName>
    </submittedName>
</protein>
<comment type="subcellular location">
    <subcellularLocation>
        <location evidence="1">Membrane</location>
        <topology evidence="1">Multi-pass membrane protein</topology>
    </subcellularLocation>
</comment>
<dbReference type="CDD" id="cd14969">
    <property type="entry name" value="7tmA_Opsins_type2_animals"/>
    <property type="match status" value="1"/>
</dbReference>
<feature type="transmembrane region" description="Helical" evidence="8">
    <location>
        <begin position="171"/>
        <end position="196"/>
    </location>
</feature>
<gene>
    <name evidence="10" type="primary">CropM</name>
</gene>
<evidence type="ECO:0000256" key="2">
    <source>
        <dbReference type="ARBA" id="ARBA00022692"/>
    </source>
</evidence>
<name>A9CR26_9CNID</name>
<dbReference type="Pfam" id="PF00001">
    <property type="entry name" value="7tm_1"/>
    <property type="match status" value="1"/>
</dbReference>
<sequence length="302" mass="34433">MTVKGEDISIIVIVIFSTFLNICLILALVQKTSKPNFMPCLLLNMALCSLLQGLFAYPLELNNIFKASVTSDVTDISCVVSAVMVYGLSLIVIFTITLLSIERVLAIKFPYLYRKCERNHKCFLVFSIMIIWALGAFWACAPLFGWSNYQKETDDSHRCNINFTRKDANNASYLCTLLVSCYVIPVSIMVSSYTLVKNSMRRMSVYADQRVGKNATLSKNSKKSEKQQTLLTILMIFAFLYAWTPYTTVVFFLMIDKRVSPTIYTIAALNAKTSSFYCPLLYGFVYKRFRRRLKDVVAKIFV</sequence>
<evidence type="ECO:0000256" key="6">
    <source>
        <dbReference type="ARBA" id="ARBA00023170"/>
    </source>
</evidence>
<feature type="transmembrane region" description="Helical" evidence="8">
    <location>
        <begin position="261"/>
        <end position="285"/>
    </location>
</feature>
<dbReference type="Gene3D" id="1.20.1070.10">
    <property type="entry name" value="Rhodopsin 7-helix transmembrane proteins"/>
    <property type="match status" value="1"/>
</dbReference>
<keyword evidence="3 8" id="KW-1133">Transmembrane helix</keyword>
<dbReference type="SUPFAM" id="SSF81321">
    <property type="entry name" value="Family A G protein-coupled receptor-like"/>
    <property type="match status" value="1"/>
</dbReference>
<feature type="transmembrane region" description="Helical" evidence="8">
    <location>
        <begin position="6"/>
        <end position="29"/>
    </location>
</feature>
<dbReference type="PANTHER" id="PTHR24240">
    <property type="entry name" value="OPSIN"/>
    <property type="match status" value="1"/>
</dbReference>
<evidence type="ECO:0000256" key="7">
    <source>
        <dbReference type="ARBA" id="ARBA00023224"/>
    </source>
</evidence>
<dbReference type="AlphaFoldDB" id="A9CR26"/>
<keyword evidence="7" id="KW-0807">Transducer</keyword>
<dbReference type="InterPro" id="IPR017452">
    <property type="entry name" value="GPCR_Rhodpsn_7TM"/>
</dbReference>
<evidence type="ECO:0000256" key="8">
    <source>
        <dbReference type="SAM" id="Phobius"/>
    </source>
</evidence>
<keyword evidence="2 8" id="KW-0812">Transmembrane</keyword>
<dbReference type="PROSITE" id="PS50262">
    <property type="entry name" value="G_PROTEIN_RECEP_F1_2"/>
    <property type="match status" value="1"/>
</dbReference>
<dbReference type="GO" id="GO:0004930">
    <property type="term" value="F:G protein-coupled receptor activity"/>
    <property type="evidence" value="ECO:0007669"/>
    <property type="project" value="UniProtKB-KW"/>
</dbReference>
<feature type="transmembrane region" description="Helical" evidence="8">
    <location>
        <begin position="122"/>
        <end position="144"/>
    </location>
</feature>
<reference evidence="10" key="1">
    <citation type="journal article" date="2008" name="Curr. Biol.">
        <title>Evolution and functional diversity of jellyfish opsins.</title>
        <authorList>
            <person name="Suga H."/>
            <person name="Schmid V."/>
            <person name="Gehring W.J."/>
        </authorList>
    </citation>
    <scope>NUCLEOTIDE SEQUENCE</scope>
</reference>
<evidence type="ECO:0000256" key="4">
    <source>
        <dbReference type="ARBA" id="ARBA00023040"/>
    </source>
</evidence>